<accession>A0A8E2F5Y5</accession>
<reference evidence="1 2" key="1">
    <citation type="journal article" date="2016" name="Nat. Commun.">
        <title>Ectomycorrhizal ecology is imprinted in the genome of the dominant symbiotic fungus Cenococcum geophilum.</title>
        <authorList>
            <consortium name="DOE Joint Genome Institute"/>
            <person name="Peter M."/>
            <person name="Kohler A."/>
            <person name="Ohm R.A."/>
            <person name="Kuo A."/>
            <person name="Krutzmann J."/>
            <person name="Morin E."/>
            <person name="Arend M."/>
            <person name="Barry K.W."/>
            <person name="Binder M."/>
            <person name="Choi C."/>
            <person name="Clum A."/>
            <person name="Copeland A."/>
            <person name="Grisel N."/>
            <person name="Haridas S."/>
            <person name="Kipfer T."/>
            <person name="LaButti K."/>
            <person name="Lindquist E."/>
            <person name="Lipzen A."/>
            <person name="Maire R."/>
            <person name="Meier B."/>
            <person name="Mihaltcheva S."/>
            <person name="Molinier V."/>
            <person name="Murat C."/>
            <person name="Poggeler S."/>
            <person name="Quandt C.A."/>
            <person name="Sperisen C."/>
            <person name="Tritt A."/>
            <person name="Tisserant E."/>
            <person name="Crous P.W."/>
            <person name="Henrissat B."/>
            <person name="Nehls U."/>
            <person name="Egli S."/>
            <person name="Spatafora J.W."/>
            <person name="Grigoriev I.V."/>
            <person name="Martin F.M."/>
        </authorList>
    </citation>
    <scope>NUCLEOTIDE SEQUENCE [LARGE SCALE GENOMIC DNA]</scope>
    <source>
        <strain evidence="1 2">CBS 207.34</strain>
    </source>
</reference>
<dbReference type="Proteomes" id="UP000250140">
    <property type="component" value="Unassembled WGS sequence"/>
</dbReference>
<evidence type="ECO:0000313" key="1">
    <source>
        <dbReference type="EMBL" id="OCL11161.1"/>
    </source>
</evidence>
<name>A0A8E2F5Y5_9PEZI</name>
<dbReference type="EMBL" id="KV749105">
    <property type="protein sequence ID" value="OCL11161.1"/>
    <property type="molecule type" value="Genomic_DNA"/>
</dbReference>
<evidence type="ECO:0000313" key="2">
    <source>
        <dbReference type="Proteomes" id="UP000250140"/>
    </source>
</evidence>
<sequence length="76" mass="8733">MMMTFSIRQLETHLQAADPNEEQVAQLWRQIYAIYTKAETSHNRHKDESVWVDVVKAVLRAADLDGLGSMLEINSM</sequence>
<keyword evidence="2" id="KW-1185">Reference proteome</keyword>
<proteinExistence type="predicted"/>
<gene>
    <name evidence="1" type="ORF">AOQ84DRAFT_374256</name>
</gene>
<organism evidence="1 2">
    <name type="scientific">Glonium stellatum</name>
    <dbReference type="NCBI Taxonomy" id="574774"/>
    <lineage>
        <taxon>Eukaryota</taxon>
        <taxon>Fungi</taxon>
        <taxon>Dikarya</taxon>
        <taxon>Ascomycota</taxon>
        <taxon>Pezizomycotina</taxon>
        <taxon>Dothideomycetes</taxon>
        <taxon>Pleosporomycetidae</taxon>
        <taxon>Gloniales</taxon>
        <taxon>Gloniaceae</taxon>
        <taxon>Glonium</taxon>
    </lineage>
</organism>
<dbReference type="AlphaFoldDB" id="A0A8E2F5Y5"/>
<protein>
    <submittedName>
        <fullName evidence="1">Uncharacterized protein</fullName>
    </submittedName>
</protein>